<dbReference type="InterPro" id="IPR003593">
    <property type="entry name" value="AAA+_ATPase"/>
</dbReference>
<dbReference type="EMBL" id="ML975459">
    <property type="protein sequence ID" value="KAF1829196.1"/>
    <property type="molecule type" value="Genomic_DNA"/>
</dbReference>
<keyword evidence="3" id="KW-1185">Reference proteome</keyword>
<organism evidence="2 3">
    <name type="scientific">Decorospora gaudefroyi</name>
    <dbReference type="NCBI Taxonomy" id="184978"/>
    <lineage>
        <taxon>Eukaryota</taxon>
        <taxon>Fungi</taxon>
        <taxon>Dikarya</taxon>
        <taxon>Ascomycota</taxon>
        <taxon>Pezizomycotina</taxon>
        <taxon>Dothideomycetes</taxon>
        <taxon>Pleosporomycetidae</taxon>
        <taxon>Pleosporales</taxon>
        <taxon>Pleosporineae</taxon>
        <taxon>Pleosporaceae</taxon>
        <taxon>Decorospora</taxon>
    </lineage>
</organism>
<dbReference type="AlphaFoldDB" id="A0A6A5JZI3"/>
<proteinExistence type="predicted"/>
<dbReference type="GO" id="GO:0016887">
    <property type="term" value="F:ATP hydrolysis activity"/>
    <property type="evidence" value="ECO:0007669"/>
    <property type="project" value="InterPro"/>
</dbReference>
<dbReference type="InterPro" id="IPR003959">
    <property type="entry name" value="ATPase_AAA_core"/>
</dbReference>
<dbReference type="PANTHER" id="PTHR46411">
    <property type="entry name" value="FAMILY ATPASE, PUTATIVE-RELATED"/>
    <property type="match status" value="1"/>
</dbReference>
<dbReference type="SMART" id="SM00382">
    <property type="entry name" value="AAA"/>
    <property type="match status" value="1"/>
</dbReference>
<feature type="domain" description="AAA+ ATPase" evidence="1">
    <location>
        <begin position="32"/>
        <end position="159"/>
    </location>
</feature>
<sequence length="256" mass="28141">MQHHKAPSSRVPGKVTDSIDAKAFDIIEGKGQGLVILLHGPAGVGKTLTAETISLATGRPLLTVSAAEIGVEYQQAEKNLTEVFVDAARWEAILLMNEADVFVEERTKGELNRNALVSVLLRCLEYFDGIIIMTTNRVRSIDAAVQSRIQLAIQFHDLKPSQREAIYLNRLKYIPDNEIDNRAELERGLKNSLLVKNRSSTVKPNGRQIRNIVTYARALAKSEETHHFGSLGQSGGYDGAVYGQDAGLVTETETSK</sequence>
<gene>
    <name evidence="2" type="ORF">BDW02DRAFT_510502</name>
</gene>
<reference evidence="2" key="1">
    <citation type="submission" date="2020-01" db="EMBL/GenBank/DDBJ databases">
        <authorList>
            <consortium name="DOE Joint Genome Institute"/>
            <person name="Haridas S."/>
            <person name="Albert R."/>
            <person name="Binder M."/>
            <person name="Bloem J."/>
            <person name="Labutti K."/>
            <person name="Salamov A."/>
            <person name="Andreopoulos B."/>
            <person name="Baker S.E."/>
            <person name="Barry K."/>
            <person name="Bills G."/>
            <person name="Bluhm B.H."/>
            <person name="Cannon C."/>
            <person name="Castanera R."/>
            <person name="Culley D.E."/>
            <person name="Daum C."/>
            <person name="Ezra D."/>
            <person name="Gonzalez J.B."/>
            <person name="Henrissat B."/>
            <person name="Kuo A."/>
            <person name="Liang C."/>
            <person name="Lipzen A."/>
            <person name="Lutzoni F."/>
            <person name="Magnuson J."/>
            <person name="Mondo S."/>
            <person name="Nolan M."/>
            <person name="Ohm R."/>
            <person name="Pangilinan J."/>
            <person name="Park H.-J."/>
            <person name="Ramirez L."/>
            <person name="Alfaro M."/>
            <person name="Sun H."/>
            <person name="Tritt A."/>
            <person name="Yoshinaga Y."/>
            <person name="Zwiers L.-H."/>
            <person name="Turgeon B.G."/>
            <person name="Goodwin S.B."/>
            <person name="Spatafora J.W."/>
            <person name="Crous P.W."/>
            <person name="Grigoriev I.V."/>
        </authorList>
    </citation>
    <scope>NUCLEOTIDE SEQUENCE</scope>
    <source>
        <strain evidence="2">P77</strain>
    </source>
</reference>
<dbReference type="SUPFAM" id="SSF52540">
    <property type="entry name" value="P-loop containing nucleoside triphosphate hydrolases"/>
    <property type="match status" value="1"/>
</dbReference>
<accession>A0A6A5JZI3</accession>
<protein>
    <submittedName>
        <fullName evidence="2">P-loop containing nucleoside triphosphate hydrolase protein</fullName>
    </submittedName>
</protein>
<keyword evidence="2" id="KW-0378">Hydrolase</keyword>
<dbReference type="PANTHER" id="PTHR46411:SF2">
    <property type="entry name" value="AAA+ ATPASE DOMAIN-CONTAINING PROTEIN"/>
    <property type="match status" value="1"/>
</dbReference>
<evidence type="ECO:0000259" key="1">
    <source>
        <dbReference type="SMART" id="SM00382"/>
    </source>
</evidence>
<name>A0A6A5JZI3_9PLEO</name>
<evidence type="ECO:0000313" key="2">
    <source>
        <dbReference type="EMBL" id="KAF1829196.1"/>
    </source>
</evidence>
<dbReference type="InterPro" id="IPR027417">
    <property type="entry name" value="P-loop_NTPase"/>
</dbReference>
<evidence type="ECO:0000313" key="3">
    <source>
        <dbReference type="Proteomes" id="UP000800040"/>
    </source>
</evidence>
<dbReference type="GO" id="GO:0005524">
    <property type="term" value="F:ATP binding"/>
    <property type="evidence" value="ECO:0007669"/>
    <property type="project" value="InterPro"/>
</dbReference>
<dbReference type="Gene3D" id="3.40.50.300">
    <property type="entry name" value="P-loop containing nucleotide triphosphate hydrolases"/>
    <property type="match status" value="1"/>
</dbReference>
<dbReference type="Proteomes" id="UP000800040">
    <property type="component" value="Unassembled WGS sequence"/>
</dbReference>
<dbReference type="OrthoDB" id="10042665at2759"/>
<dbReference type="Pfam" id="PF00004">
    <property type="entry name" value="AAA"/>
    <property type="match status" value="1"/>
</dbReference>